<name>A0ABT4ULU4_9BACT</name>
<dbReference type="RefSeq" id="WP_407032147.1">
    <property type="nucleotide sequence ID" value="NZ_JAQGEF010000017.1"/>
</dbReference>
<dbReference type="Gene3D" id="3.10.310.30">
    <property type="match status" value="1"/>
</dbReference>
<evidence type="ECO:0000259" key="1">
    <source>
        <dbReference type="Pfam" id="PF01368"/>
    </source>
</evidence>
<dbReference type="EMBL" id="JAQGEF010000017">
    <property type="protein sequence ID" value="MDA3615819.1"/>
    <property type="molecule type" value="Genomic_DNA"/>
</dbReference>
<keyword evidence="4" id="KW-1185">Reference proteome</keyword>
<feature type="domain" description="DHHA1" evidence="2">
    <location>
        <begin position="248"/>
        <end position="313"/>
    </location>
</feature>
<protein>
    <submittedName>
        <fullName evidence="3">DHH family phosphoesterase</fullName>
    </submittedName>
</protein>
<evidence type="ECO:0000259" key="2">
    <source>
        <dbReference type="Pfam" id="PF02272"/>
    </source>
</evidence>
<evidence type="ECO:0000313" key="4">
    <source>
        <dbReference type="Proteomes" id="UP001210231"/>
    </source>
</evidence>
<dbReference type="Proteomes" id="UP001210231">
    <property type="component" value="Unassembled WGS sequence"/>
</dbReference>
<dbReference type="InterPro" id="IPR038763">
    <property type="entry name" value="DHH_sf"/>
</dbReference>
<dbReference type="InterPro" id="IPR001667">
    <property type="entry name" value="DDH_dom"/>
</dbReference>
<sequence length="340" mass="38391">MLPIEDFFSLLQIPSKIVITTHQKPDGDAMGSSLGLMNFLLKFHHQVQVISPTNWASFLNWMPGCNTVLDFEQKKLISEKIIKEADYIFCLDFNTLSRIKNMESHVNNSPAKKILIDHHEQPQREVFTYGVSIPSKSSTCEMVYDFIVASGNGHLIDEKIGQCLYAGVMTDTGSFRFPATSASVHRMIAHLKDAGLKHQYVHEQIYDSALENRLRFFGHVMLNCMDVMYEYNTVLITVPKTDVQRFHLQTGDTEGLVNMPMSIKGIKMVAICIDREGERKWSFRSKGNIDVNTFARQYFNGGGHANAAGGNSLDSLEATTTHFRNVLPTLKAVLSDKEYQ</sequence>
<organism evidence="3 4">
    <name type="scientific">Polluticaenibacter yanchengensis</name>
    <dbReference type="NCBI Taxonomy" id="3014562"/>
    <lineage>
        <taxon>Bacteria</taxon>
        <taxon>Pseudomonadati</taxon>
        <taxon>Bacteroidota</taxon>
        <taxon>Chitinophagia</taxon>
        <taxon>Chitinophagales</taxon>
        <taxon>Chitinophagaceae</taxon>
        <taxon>Polluticaenibacter</taxon>
    </lineage>
</organism>
<evidence type="ECO:0000313" key="3">
    <source>
        <dbReference type="EMBL" id="MDA3615819.1"/>
    </source>
</evidence>
<dbReference type="PANTHER" id="PTHR47618:SF1">
    <property type="entry name" value="BIFUNCTIONAL OLIGORIBONUCLEASE AND PAP PHOSPHATASE NRNA"/>
    <property type="match status" value="1"/>
</dbReference>
<dbReference type="Gene3D" id="3.90.1640.10">
    <property type="entry name" value="inorganic pyrophosphatase (n-terminal core)"/>
    <property type="match status" value="1"/>
</dbReference>
<dbReference type="InterPro" id="IPR003156">
    <property type="entry name" value="DHHA1_dom"/>
</dbReference>
<dbReference type="SUPFAM" id="SSF64182">
    <property type="entry name" value="DHH phosphoesterases"/>
    <property type="match status" value="1"/>
</dbReference>
<dbReference type="PANTHER" id="PTHR47618">
    <property type="entry name" value="BIFUNCTIONAL OLIGORIBONUCLEASE AND PAP PHOSPHATASE NRNA"/>
    <property type="match status" value="1"/>
</dbReference>
<gene>
    <name evidence="3" type="ORF">O3P16_13450</name>
</gene>
<reference evidence="3 4" key="1">
    <citation type="submission" date="2022-12" db="EMBL/GenBank/DDBJ databases">
        <title>Chitinophagaceae gen. sp. nov., a new member of the family Chitinophagaceae, isolated from soil in a chemical factory.</title>
        <authorList>
            <person name="Ke Z."/>
        </authorList>
    </citation>
    <scope>NUCLEOTIDE SEQUENCE [LARGE SCALE GENOMIC DNA]</scope>
    <source>
        <strain evidence="3 4">LY-5</strain>
    </source>
</reference>
<comment type="caution">
    <text evidence="3">The sequence shown here is derived from an EMBL/GenBank/DDBJ whole genome shotgun (WGS) entry which is preliminary data.</text>
</comment>
<dbReference type="InterPro" id="IPR051319">
    <property type="entry name" value="Oligoribo/pAp-PDE_c-di-AMP_PDE"/>
</dbReference>
<feature type="domain" description="DDH" evidence="1">
    <location>
        <begin position="16"/>
        <end position="168"/>
    </location>
</feature>
<dbReference type="Pfam" id="PF01368">
    <property type="entry name" value="DHH"/>
    <property type="match status" value="1"/>
</dbReference>
<proteinExistence type="predicted"/>
<accession>A0ABT4ULU4</accession>
<dbReference type="Pfam" id="PF02272">
    <property type="entry name" value="DHHA1"/>
    <property type="match status" value="1"/>
</dbReference>